<feature type="domain" description="Enoyl reductase (ER)" evidence="2">
    <location>
        <begin position="49"/>
        <end position="415"/>
    </location>
</feature>
<organism evidence="3 4">
    <name type="scientific">Streptomyces stramineus</name>
    <dbReference type="NCBI Taxonomy" id="173861"/>
    <lineage>
        <taxon>Bacteria</taxon>
        <taxon>Bacillati</taxon>
        <taxon>Actinomycetota</taxon>
        <taxon>Actinomycetes</taxon>
        <taxon>Kitasatosporales</taxon>
        <taxon>Streptomycetaceae</taxon>
        <taxon>Streptomyces</taxon>
    </lineage>
</organism>
<dbReference type="InterPro" id="IPR020843">
    <property type="entry name" value="ER"/>
</dbReference>
<protein>
    <submittedName>
        <fullName evidence="3">Crotonyl-CoA carboxylase/reductase</fullName>
    </submittedName>
</protein>
<evidence type="ECO:0000256" key="1">
    <source>
        <dbReference type="ARBA" id="ARBA00022857"/>
    </source>
</evidence>
<comment type="caution">
    <text evidence="3">The sequence shown here is derived from an EMBL/GenBank/DDBJ whole genome shotgun (WGS) entry which is preliminary data.</text>
</comment>
<gene>
    <name evidence="3" type="primary">ccrA_1</name>
    <name evidence="3" type="ORF">GCM10009544_01800</name>
</gene>
<dbReference type="InterPro" id="IPR051603">
    <property type="entry name" value="Zinc-ADH_QOR/CCCR"/>
</dbReference>
<reference evidence="3 4" key="1">
    <citation type="journal article" date="2019" name="Int. J. Syst. Evol. Microbiol.">
        <title>The Global Catalogue of Microorganisms (GCM) 10K type strain sequencing project: providing services to taxonomists for standard genome sequencing and annotation.</title>
        <authorList>
            <consortium name="The Broad Institute Genomics Platform"/>
            <consortium name="The Broad Institute Genome Sequencing Center for Infectious Disease"/>
            <person name="Wu L."/>
            <person name="Ma J."/>
        </authorList>
    </citation>
    <scope>NUCLEOTIDE SEQUENCE [LARGE SCALE GENOMIC DNA]</scope>
    <source>
        <strain evidence="3 4">JCM 10649</strain>
    </source>
</reference>
<dbReference type="PANTHER" id="PTHR44154">
    <property type="entry name" value="QUINONE OXIDOREDUCTASE"/>
    <property type="match status" value="1"/>
</dbReference>
<dbReference type="NCBIfam" id="TIGR01751">
    <property type="entry name" value="crot-CoA-red"/>
    <property type="match status" value="1"/>
</dbReference>
<keyword evidence="1" id="KW-0521">NADP</keyword>
<dbReference type="InterPro" id="IPR036291">
    <property type="entry name" value="NAD(P)-bd_dom_sf"/>
</dbReference>
<dbReference type="PANTHER" id="PTHR44154:SF1">
    <property type="entry name" value="QUINONE OXIDOREDUCTASE"/>
    <property type="match status" value="1"/>
</dbReference>
<dbReference type="SUPFAM" id="SSF51735">
    <property type="entry name" value="NAD(P)-binding Rossmann-fold domains"/>
    <property type="match status" value="1"/>
</dbReference>
<dbReference type="InterPro" id="IPR011032">
    <property type="entry name" value="GroES-like_sf"/>
</dbReference>
<dbReference type="Pfam" id="PF00107">
    <property type="entry name" value="ADH_zinc_N"/>
    <property type="match status" value="1"/>
</dbReference>
<accession>A0ABN0ZC66</accession>
<dbReference type="Pfam" id="PF08240">
    <property type="entry name" value="ADH_N"/>
    <property type="match status" value="1"/>
</dbReference>
<proteinExistence type="predicted"/>
<dbReference type="SUPFAM" id="SSF50129">
    <property type="entry name" value="GroES-like"/>
    <property type="match status" value="1"/>
</dbReference>
<dbReference type="InterPro" id="IPR013154">
    <property type="entry name" value="ADH-like_N"/>
</dbReference>
<dbReference type="EMBL" id="BAAAHB010000001">
    <property type="protein sequence ID" value="GAA0442692.1"/>
    <property type="molecule type" value="Genomic_DNA"/>
</dbReference>
<dbReference type="SMART" id="SM00829">
    <property type="entry name" value="PKS_ER"/>
    <property type="match status" value="1"/>
</dbReference>
<keyword evidence="4" id="KW-1185">Reference proteome</keyword>
<evidence type="ECO:0000259" key="2">
    <source>
        <dbReference type="SMART" id="SM00829"/>
    </source>
</evidence>
<sequence length="452" mass="48352">MCALADALADPDLPPAEVGRLPLPRSFRALTVRRKEAGVFAGVPREQRDPVVSLRVEDVPVPEVGCGEVLVAVMASSVNHNTVWSALFDPQPTFRFLEDYARTSPAGRRHDLPYHVLGSDLAGIVLRTGPGVHRPRPGDHVVAHCLSTEPVDAAGSGDAVLGSRRRIWGYETNFGGLAEISLLRADQLLPKAGHLTWEEAACNGLAGSTAYRQLVSGNGAGMKQGDTVLIWGAAGGLGSYATQYALGGGGIPVCVVSSARKAALCRAMGAELVIDRDAEQYRFWKDADTPDPREWRRFARHIRALTGGDDPDIVVEHPGRETFGASVYAARRGGTITTCASTTGPWHLYDNRYLWTELKRVVGVHCADHREAAEANRLVCRGRVHPPLSATYSLASAPVAVRAVARGAHHGKVAVRCLAARDGQGVRDHALRAGLLPALRRFLPDGQAPATG</sequence>
<dbReference type="InterPro" id="IPR010085">
    <property type="entry name" value="Crot_CoA_red"/>
</dbReference>
<dbReference type="Gene3D" id="3.90.180.10">
    <property type="entry name" value="Medium-chain alcohol dehydrogenases, catalytic domain"/>
    <property type="match status" value="2"/>
</dbReference>
<dbReference type="RefSeq" id="WP_344083826.1">
    <property type="nucleotide sequence ID" value="NZ_BAAAHB010000001.1"/>
</dbReference>
<dbReference type="InterPro" id="IPR013149">
    <property type="entry name" value="ADH-like_C"/>
</dbReference>
<evidence type="ECO:0000313" key="4">
    <source>
        <dbReference type="Proteomes" id="UP001499895"/>
    </source>
</evidence>
<evidence type="ECO:0000313" key="3">
    <source>
        <dbReference type="EMBL" id="GAA0442692.1"/>
    </source>
</evidence>
<name>A0ABN0ZC66_9ACTN</name>
<dbReference type="Proteomes" id="UP001499895">
    <property type="component" value="Unassembled WGS sequence"/>
</dbReference>